<keyword evidence="1" id="KW-0732">Signal</keyword>
<evidence type="ECO:0000313" key="3">
    <source>
        <dbReference type="Proteomes" id="UP000647133"/>
    </source>
</evidence>
<dbReference type="Proteomes" id="UP000647133">
    <property type="component" value="Unassembled WGS sequence"/>
</dbReference>
<protein>
    <submittedName>
        <fullName evidence="2">Transcriptional regulator</fullName>
    </submittedName>
</protein>
<organism evidence="2 3">
    <name type="scientific">Echinicola arenosa</name>
    <dbReference type="NCBI Taxonomy" id="2774144"/>
    <lineage>
        <taxon>Bacteria</taxon>
        <taxon>Pseudomonadati</taxon>
        <taxon>Bacteroidota</taxon>
        <taxon>Cytophagia</taxon>
        <taxon>Cytophagales</taxon>
        <taxon>Cyclobacteriaceae</taxon>
        <taxon>Echinicola</taxon>
    </lineage>
</organism>
<gene>
    <name evidence="2" type="ORF">IFO69_20875</name>
</gene>
<feature type="chain" id="PRO_5045518775" evidence="1">
    <location>
        <begin position="27"/>
        <end position="538"/>
    </location>
</feature>
<comment type="caution">
    <text evidence="2">The sequence shown here is derived from an EMBL/GenBank/DDBJ whole genome shotgun (WGS) entry which is preliminary data.</text>
</comment>
<keyword evidence="3" id="KW-1185">Reference proteome</keyword>
<proteinExistence type="predicted"/>
<feature type="signal peptide" evidence="1">
    <location>
        <begin position="1"/>
        <end position="26"/>
    </location>
</feature>
<evidence type="ECO:0000256" key="1">
    <source>
        <dbReference type="SAM" id="SignalP"/>
    </source>
</evidence>
<evidence type="ECO:0000313" key="2">
    <source>
        <dbReference type="EMBL" id="MBD8491220.1"/>
    </source>
</evidence>
<dbReference type="EMBL" id="JACYTQ010000011">
    <property type="protein sequence ID" value="MBD8491220.1"/>
    <property type="molecule type" value="Genomic_DNA"/>
</dbReference>
<accession>A0ABR9AR08</accession>
<reference evidence="2 3" key="1">
    <citation type="submission" date="2020-09" db="EMBL/GenBank/DDBJ databases">
        <title>Echinicola sp. CAU 1574 isolated from sand of Sido Beach.</title>
        <authorList>
            <person name="Kim W."/>
        </authorList>
    </citation>
    <scope>NUCLEOTIDE SEQUENCE [LARGE SCALE GENOMIC DNA]</scope>
    <source>
        <strain evidence="2 3">CAU 1574</strain>
    </source>
</reference>
<sequence length="538" mass="63302">MRSQMNKILVLFFGFCCAFQMTIAQVQFVQRIEVPSEWDDYDYIVLPTQEGTISFRTKAERGYSLQQRVQYFTTDRQLNASKVFEFPVKDYFDMTGFDLDGDYLYLLFQKGESFASEKVVYEINLVNQALREVPIENILDMELQEFLVMDKKAILMGIMDYRPAIQVFDTESKSVFTVQGVYANEVSILQLRKDEELKVFDVLVSKRDRLKQRSLSLMTFDIEGNKLREVKVEPEDRPDLEIVEGVLTPIQNYNQVLIGPYGERKREPNRGIYFSKINEFGEYENTFYNLTDFQNFYNYLPEKQQERRKRSLEKAIEKDKNITIPNSLVTREVVAGNDYFLIYNDYFLTSSGRFSPRDMMYSSDFYRYAPLGMRNRVMNGGYPWYYSGLPDPTSSNEYKFMAAQFVLLDGKGEMIWDNTLSLEDYVTTSPGKFGEVSFDGRNLFYMYLDEDKLMLCHLEDGEIQYANKEFDLGLLDEDERIKETQDESLSLSWWYDNYFLLSGKQKVRYLNESGKEDTRETFFLTKIKATPSEKPIIE</sequence>
<name>A0ABR9AR08_9BACT</name>